<dbReference type="PANTHER" id="PTHR12151">
    <property type="entry name" value="ELECTRON TRANSPORT PROTIN SCO1/SENC FAMILY MEMBER"/>
    <property type="match status" value="1"/>
</dbReference>
<dbReference type="GO" id="GO:0046872">
    <property type="term" value="F:metal ion binding"/>
    <property type="evidence" value="ECO:0007669"/>
    <property type="project" value="UniProtKB-KW"/>
</dbReference>
<gene>
    <name evidence="6" type="ORF">C9J12_08115</name>
</gene>
<reference evidence="6 7" key="1">
    <citation type="submission" date="2018-01" db="EMBL/GenBank/DDBJ databases">
        <title>Whole genome sequencing of Histamine producing bacteria.</title>
        <authorList>
            <person name="Butler K."/>
        </authorList>
    </citation>
    <scope>NUCLEOTIDE SEQUENCE [LARGE SCALE GENOMIC DNA]</scope>
    <source>
        <strain evidence="6 7">JCM 12947</strain>
    </source>
</reference>
<evidence type="ECO:0000256" key="3">
    <source>
        <dbReference type="PIRSR" id="PIRSR603782-1"/>
    </source>
</evidence>
<comment type="caution">
    <text evidence="6">The sequence shown here is derived from an EMBL/GenBank/DDBJ whole genome shotgun (WGS) entry which is preliminary data.</text>
</comment>
<protein>
    <submittedName>
        <fullName evidence="6">SCO family protein</fullName>
    </submittedName>
</protein>
<evidence type="ECO:0000256" key="2">
    <source>
        <dbReference type="ARBA" id="ARBA00023008"/>
    </source>
</evidence>
<evidence type="ECO:0000313" key="6">
    <source>
        <dbReference type="EMBL" id="PSU49445.1"/>
    </source>
</evidence>
<dbReference type="Pfam" id="PF02630">
    <property type="entry name" value="SCO1-SenC"/>
    <property type="match status" value="1"/>
</dbReference>
<keyword evidence="2 3" id="KW-0186">Copper</keyword>
<dbReference type="InterPro" id="IPR013766">
    <property type="entry name" value="Thioredoxin_domain"/>
</dbReference>
<sequence length="207" mass="23482">MKVLLILMVVGVGLIGGFEYFAKTQTNRFNNTVAEEVTSTFPSVRMKGYLPNIELINQFNEPVRFYDDLVKDKVVLINFIYTNCGGICVPTTSRLARVQEELGDKLGKDIYFYSITLDPEFDTPERLRRYADVFSAQPGWLFLTGEYDDIERLRRKLGVYDLDPIVDADKTQHAGILVYGNEPQGTWVAIPSLISPKDILKAISKVM</sequence>
<dbReference type="InterPro" id="IPR003782">
    <property type="entry name" value="SCO1/SenC"/>
</dbReference>
<keyword evidence="7" id="KW-1185">Reference proteome</keyword>
<proteinExistence type="inferred from homology"/>
<dbReference type="PANTHER" id="PTHR12151:SF5">
    <property type="entry name" value="AT19154P"/>
    <property type="match status" value="1"/>
</dbReference>
<feature type="binding site" evidence="3">
    <location>
        <position position="84"/>
    </location>
    <ligand>
        <name>Cu cation</name>
        <dbReference type="ChEBI" id="CHEBI:23378"/>
    </ligand>
</feature>
<evidence type="ECO:0000256" key="1">
    <source>
        <dbReference type="ARBA" id="ARBA00010996"/>
    </source>
</evidence>
<dbReference type="InterPro" id="IPR036249">
    <property type="entry name" value="Thioredoxin-like_sf"/>
</dbReference>
<dbReference type="AlphaFoldDB" id="A0A2T3JKA7"/>
<dbReference type="Proteomes" id="UP000240987">
    <property type="component" value="Unassembled WGS sequence"/>
</dbReference>
<dbReference type="CDD" id="cd02968">
    <property type="entry name" value="SCO"/>
    <property type="match status" value="1"/>
</dbReference>
<feature type="disulfide bond" description="Redox-active" evidence="4">
    <location>
        <begin position="84"/>
        <end position="88"/>
    </location>
</feature>
<dbReference type="OrthoDB" id="5794163at2"/>
<dbReference type="SUPFAM" id="SSF52833">
    <property type="entry name" value="Thioredoxin-like"/>
    <property type="match status" value="1"/>
</dbReference>
<dbReference type="RefSeq" id="WP_107242233.1">
    <property type="nucleotide sequence ID" value="NZ_PYMJ01000006.1"/>
</dbReference>
<dbReference type="PROSITE" id="PS51352">
    <property type="entry name" value="THIOREDOXIN_2"/>
    <property type="match status" value="1"/>
</dbReference>
<name>A0A2T3JKA7_9GAMM</name>
<keyword evidence="3" id="KW-0479">Metal-binding</keyword>
<accession>A0A2T3JKA7</accession>
<dbReference type="EMBL" id="PYMJ01000006">
    <property type="protein sequence ID" value="PSU49445.1"/>
    <property type="molecule type" value="Genomic_DNA"/>
</dbReference>
<comment type="similarity">
    <text evidence="1">Belongs to the SCO1/2 family.</text>
</comment>
<keyword evidence="4" id="KW-1015">Disulfide bond</keyword>
<evidence type="ECO:0000313" key="7">
    <source>
        <dbReference type="Proteomes" id="UP000240987"/>
    </source>
</evidence>
<feature type="binding site" evidence="3">
    <location>
        <position position="88"/>
    </location>
    <ligand>
        <name>Cu cation</name>
        <dbReference type="ChEBI" id="CHEBI:23378"/>
    </ligand>
</feature>
<evidence type="ECO:0000256" key="4">
    <source>
        <dbReference type="PIRSR" id="PIRSR603782-2"/>
    </source>
</evidence>
<evidence type="ECO:0000259" key="5">
    <source>
        <dbReference type="PROSITE" id="PS51352"/>
    </source>
</evidence>
<dbReference type="Gene3D" id="3.40.30.10">
    <property type="entry name" value="Glutaredoxin"/>
    <property type="match status" value="1"/>
</dbReference>
<feature type="domain" description="Thioredoxin" evidence="5">
    <location>
        <begin position="44"/>
        <end position="207"/>
    </location>
</feature>
<organism evidence="6 7">
    <name type="scientific">Photobacterium frigidiphilum</name>
    <dbReference type="NCBI Taxonomy" id="264736"/>
    <lineage>
        <taxon>Bacteria</taxon>
        <taxon>Pseudomonadati</taxon>
        <taxon>Pseudomonadota</taxon>
        <taxon>Gammaproteobacteria</taxon>
        <taxon>Vibrionales</taxon>
        <taxon>Vibrionaceae</taxon>
        <taxon>Photobacterium</taxon>
    </lineage>
</organism>